<sequence length="265" mass="30908">MKLTMLGTGNALVTKIYNTCFVLEDNHQYFMVDAGGGNQILTQLKKAGYDWKDMKHIFLTHKHIDHLLGMVWMMRMITQFMNAGKYEGDAYIYGHDEVIHILKDMADTLLVPKQSALIGKRLHLVEVKDQETKEIMGHPVTFFDIHSTKAKQFGFMMEYDGKKLTCCGDEPYCEEEKVYAENADVLLHEAFCLYEERDFRHPYEKHHSTVKDACELAQKLHIKNLVLYHTEDDHVDNRKELYKAEGVHYYTGNIFVPDDLEVMEF</sequence>
<dbReference type="AlphaFoldDB" id="A0AAW4MVW2"/>
<keyword evidence="4" id="KW-1185">Reference proteome</keyword>
<proteinExistence type="predicted"/>
<dbReference type="GO" id="GO:0042781">
    <property type="term" value="F:3'-tRNA processing endoribonuclease activity"/>
    <property type="evidence" value="ECO:0007669"/>
    <property type="project" value="TreeGrafter"/>
</dbReference>
<comment type="caution">
    <text evidence="1">The sequence shown here is derived from an EMBL/GenBank/DDBJ whole genome shotgun (WGS) entry which is preliminary data.</text>
</comment>
<dbReference type="PANTHER" id="PTHR46018">
    <property type="entry name" value="ZINC PHOSPHODIESTERASE ELAC PROTEIN 1"/>
    <property type="match status" value="1"/>
</dbReference>
<evidence type="ECO:0000313" key="2">
    <source>
        <dbReference type="EMBL" id="MBV3393355.1"/>
    </source>
</evidence>
<dbReference type="EMBL" id="JAHOEL010000065">
    <property type="protein sequence ID" value="MBV3393355.1"/>
    <property type="molecule type" value="Genomic_DNA"/>
</dbReference>
<dbReference type="Proteomes" id="UP001197492">
    <property type="component" value="Unassembled WGS sequence"/>
</dbReference>
<dbReference type="PANTHER" id="PTHR46018:SF7">
    <property type="entry name" value="RIBONUCLEASE Z"/>
    <property type="match status" value="1"/>
</dbReference>
<dbReference type="EMBL" id="JAHOEF010000067">
    <property type="protein sequence ID" value="MBV3383340.1"/>
    <property type="molecule type" value="Genomic_DNA"/>
</dbReference>
<protein>
    <submittedName>
        <fullName evidence="1">MBL fold metallo-hydrolase</fullName>
    </submittedName>
</protein>
<reference evidence="1 4" key="1">
    <citation type="submission" date="2021-06" db="EMBL/GenBank/DDBJ databases">
        <title>Collection of gut derived symbiotic bacterial strains cultured from healthy donors.</title>
        <authorList>
            <person name="Lin H."/>
            <person name="Littmann E."/>
            <person name="Pamer E.G."/>
        </authorList>
    </citation>
    <scope>NUCLEOTIDE SEQUENCE</scope>
    <source>
        <strain evidence="2 4">MSK.21.70</strain>
        <strain evidence="1">MSK.21.82</strain>
    </source>
</reference>
<evidence type="ECO:0000313" key="4">
    <source>
        <dbReference type="Proteomes" id="UP001197492"/>
    </source>
</evidence>
<evidence type="ECO:0000313" key="1">
    <source>
        <dbReference type="EMBL" id="MBV3383340.1"/>
    </source>
</evidence>
<dbReference type="Pfam" id="PF23023">
    <property type="entry name" value="Anti-Pycsar_Apyc1"/>
    <property type="match status" value="1"/>
</dbReference>
<dbReference type="Proteomes" id="UP001196408">
    <property type="component" value="Unassembled WGS sequence"/>
</dbReference>
<organism evidence="1 3">
    <name type="scientific">Catenibacterium mitsuokai</name>
    <dbReference type="NCBI Taxonomy" id="100886"/>
    <lineage>
        <taxon>Bacteria</taxon>
        <taxon>Bacillati</taxon>
        <taxon>Bacillota</taxon>
        <taxon>Erysipelotrichia</taxon>
        <taxon>Erysipelotrichales</taxon>
        <taxon>Coprobacillaceae</taxon>
        <taxon>Catenibacterium</taxon>
    </lineage>
</organism>
<accession>A0AAW4MVW2</accession>
<evidence type="ECO:0000313" key="3">
    <source>
        <dbReference type="Proteomes" id="UP001196408"/>
    </source>
</evidence>
<name>A0AAW4MVW2_9FIRM</name>
<dbReference type="RefSeq" id="WP_217748052.1">
    <property type="nucleotide sequence ID" value="NZ_JAHOEB010000067.1"/>
</dbReference>
<gene>
    <name evidence="1" type="ORF">KSV97_08970</name>
    <name evidence="2" type="ORF">KSW06_08860</name>
</gene>
<dbReference type="GeneID" id="301324127"/>